<organism evidence="2 3">
    <name type="scientific">Hermanssonia centrifuga</name>
    <dbReference type="NCBI Taxonomy" id="98765"/>
    <lineage>
        <taxon>Eukaryota</taxon>
        <taxon>Fungi</taxon>
        <taxon>Dikarya</taxon>
        <taxon>Basidiomycota</taxon>
        <taxon>Agaricomycotina</taxon>
        <taxon>Agaricomycetes</taxon>
        <taxon>Polyporales</taxon>
        <taxon>Meruliaceae</taxon>
        <taxon>Hermanssonia</taxon>
    </lineage>
</organism>
<sequence>MKALFSSPDAGLDLDLRYVPESNLESVPEPKIQLQLLDLTKKGHLGLSVYSEFCLTEGQAVTFILRTPGQRAYPDAVRPSKEKAGELGVPFESKSD</sequence>
<name>A0A2R6S6P2_9APHY</name>
<feature type="region of interest" description="Disordered" evidence="1">
    <location>
        <begin position="74"/>
        <end position="96"/>
    </location>
</feature>
<dbReference type="OrthoDB" id="3028123at2759"/>
<proteinExistence type="predicted"/>
<gene>
    <name evidence="2" type="ORF">PHLCEN_2v211</name>
</gene>
<dbReference type="EMBL" id="MLYV02000016">
    <property type="protein sequence ID" value="PSS37954.1"/>
    <property type="molecule type" value="Genomic_DNA"/>
</dbReference>
<protein>
    <submittedName>
        <fullName evidence="2">Uncharacterized protein</fullName>
    </submittedName>
</protein>
<evidence type="ECO:0000313" key="2">
    <source>
        <dbReference type="EMBL" id="PSS37954.1"/>
    </source>
</evidence>
<evidence type="ECO:0000313" key="3">
    <source>
        <dbReference type="Proteomes" id="UP000186601"/>
    </source>
</evidence>
<evidence type="ECO:0000256" key="1">
    <source>
        <dbReference type="SAM" id="MobiDB-lite"/>
    </source>
</evidence>
<keyword evidence="3" id="KW-1185">Reference proteome</keyword>
<accession>A0A2R6S6P2</accession>
<dbReference type="AlphaFoldDB" id="A0A2R6S6P2"/>
<comment type="caution">
    <text evidence="2">The sequence shown here is derived from an EMBL/GenBank/DDBJ whole genome shotgun (WGS) entry which is preliminary data.</text>
</comment>
<reference evidence="2 3" key="1">
    <citation type="submission" date="2018-02" db="EMBL/GenBank/DDBJ databases">
        <title>Genome sequence of the basidiomycete white-rot fungus Phlebia centrifuga.</title>
        <authorList>
            <person name="Granchi Z."/>
            <person name="Peng M."/>
            <person name="de Vries R.P."/>
            <person name="Hilden K."/>
            <person name="Makela M.R."/>
            <person name="Grigoriev I."/>
            <person name="Riley R."/>
        </authorList>
    </citation>
    <scope>NUCLEOTIDE SEQUENCE [LARGE SCALE GENOMIC DNA]</scope>
    <source>
        <strain evidence="2 3">FBCC195</strain>
    </source>
</reference>
<dbReference type="Proteomes" id="UP000186601">
    <property type="component" value="Unassembled WGS sequence"/>
</dbReference>
<dbReference type="STRING" id="98765.A0A2R6S6P2"/>